<accession>A0AAD6CP91</accession>
<sequence>MSDLDREWKPKCRPQSTMAQAFSSALDSAFSLDSDVNHLSQTVDQKKQQMLIQSRELEVLQQRIREAEERLKRQSTAGLPQVSRGGQEQTAVPTSESSYDNSHHPEQKETES</sequence>
<reference evidence="2 3" key="1">
    <citation type="journal article" date="2023" name="IMA Fungus">
        <title>Comparative genomic study of the Penicillium genus elucidates a diverse pangenome and 15 lateral gene transfer events.</title>
        <authorList>
            <person name="Petersen C."/>
            <person name="Sorensen T."/>
            <person name="Nielsen M.R."/>
            <person name="Sondergaard T.E."/>
            <person name="Sorensen J.L."/>
            <person name="Fitzpatrick D.A."/>
            <person name="Frisvad J.C."/>
            <person name="Nielsen K.L."/>
        </authorList>
    </citation>
    <scope>NUCLEOTIDE SEQUENCE [LARGE SCALE GENOMIC DNA]</scope>
    <source>
        <strain evidence="2 3">IBT 35679</strain>
    </source>
</reference>
<feature type="compositionally biased region" description="Polar residues" evidence="1">
    <location>
        <begin position="74"/>
        <end position="100"/>
    </location>
</feature>
<feature type="region of interest" description="Disordered" evidence="1">
    <location>
        <begin position="69"/>
        <end position="112"/>
    </location>
</feature>
<keyword evidence="3" id="KW-1185">Reference proteome</keyword>
<proteinExistence type="predicted"/>
<dbReference type="EMBL" id="JAQIZZ010000008">
    <property type="protein sequence ID" value="KAJ5526320.1"/>
    <property type="molecule type" value="Genomic_DNA"/>
</dbReference>
<feature type="compositionally biased region" description="Basic and acidic residues" evidence="1">
    <location>
        <begin position="1"/>
        <end position="10"/>
    </location>
</feature>
<feature type="compositionally biased region" description="Basic and acidic residues" evidence="1">
    <location>
        <begin position="101"/>
        <end position="112"/>
    </location>
</feature>
<evidence type="ECO:0000313" key="2">
    <source>
        <dbReference type="EMBL" id="KAJ5526320.1"/>
    </source>
</evidence>
<evidence type="ECO:0000313" key="3">
    <source>
        <dbReference type="Proteomes" id="UP001220324"/>
    </source>
</evidence>
<dbReference type="AlphaFoldDB" id="A0AAD6CP91"/>
<protein>
    <submittedName>
        <fullName evidence="2">Uncharacterized protein</fullName>
    </submittedName>
</protein>
<gene>
    <name evidence="2" type="ORF">N7494_012970</name>
</gene>
<evidence type="ECO:0000256" key="1">
    <source>
        <dbReference type="SAM" id="MobiDB-lite"/>
    </source>
</evidence>
<organism evidence="2 3">
    <name type="scientific">Penicillium frequentans</name>
    <dbReference type="NCBI Taxonomy" id="3151616"/>
    <lineage>
        <taxon>Eukaryota</taxon>
        <taxon>Fungi</taxon>
        <taxon>Dikarya</taxon>
        <taxon>Ascomycota</taxon>
        <taxon>Pezizomycotina</taxon>
        <taxon>Eurotiomycetes</taxon>
        <taxon>Eurotiomycetidae</taxon>
        <taxon>Eurotiales</taxon>
        <taxon>Aspergillaceae</taxon>
        <taxon>Penicillium</taxon>
    </lineage>
</organism>
<feature type="region of interest" description="Disordered" evidence="1">
    <location>
        <begin position="1"/>
        <end position="20"/>
    </location>
</feature>
<comment type="caution">
    <text evidence="2">The sequence shown here is derived from an EMBL/GenBank/DDBJ whole genome shotgun (WGS) entry which is preliminary data.</text>
</comment>
<dbReference type="Proteomes" id="UP001220324">
    <property type="component" value="Unassembled WGS sequence"/>
</dbReference>
<name>A0AAD6CP91_9EURO</name>